<dbReference type="EMBL" id="CAXJRC010000001">
    <property type="protein sequence ID" value="CAL2104750.1"/>
    <property type="molecule type" value="Genomic_DNA"/>
</dbReference>
<evidence type="ECO:0000313" key="1">
    <source>
        <dbReference type="EMBL" id="CAL2104750.1"/>
    </source>
</evidence>
<dbReference type="InterPro" id="IPR023401">
    <property type="entry name" value="ODC_N"/>
</dbReference>
<gene>
    <name evidence="1" type="ORF">T190115A13A_100038</name>
</gene>
<reference evidence="1 2" key="1">
    <citation type="submission" date="2024-05" db="EMBL/GenBank/DDBJ databases">
        <authorList>
            <person name="Duchaud E."/>
        </authorList>
    </citation>
    <scope>NUCLEOTIDE SEQUENCE [LARGE SCALE GENOMIC DNA]</scope>
    <source>
        <strain evidence="1">Ena-SAMPLE-TAB-13-05-2024-13:56:06:370-140305</strain>
    </source>
</reference>
<dbReference type="SUPFAM" id="SSF51735">
    <property type="entry name" value="NAD(P)-binding Rossmann-fold domains"/>
    <property type="match status" value="1"/>
</dbReference>
<dbReference type="Gene3D" id="3.30.1780.10">
    <property type="entry name" value="ornithine cyclodeaminase, domain 1"/>
    <property type="match status" value="1"/>
</dbReference>
<evidence type="ECO:0000313" key="2">
    <source>
        <dbReference type="Proteomes" id="UP001497602"/>
    </source>
</evidence>
<dbReference type="Pfam" id="PF02423">
    <property type="entry name" value="OCD_Mu_crystall"/>
    <property type="match status" value="1"/>
</dbReference>
<name>A0ABP1F3S5_9FLAO</name>
<sequence>MNKISQISDTFIEENTVFLELINELHTTFSANDVIVPMRHHHDFPNPEVNADSTLLLMPAWSPSKSAGVKIVTVSPENAQFDLPSINGTYLYLDAVKGTIKAILEAKSLTAKRTAAASALASSFLSRKDASSLLMIGTGALSTNLIKAHASVRPIKEVFVWGRNLDKAKVICEVLKEESFTIIPIEKIEDKISEVDIISSATLSPTPLVFGKYLKEGQHLDLVGAYRKDTREADDEAVQKSSVYIDTYQGGLKEGGDIVIPLKTGVLKEDEVQADLFELCSGKKSGRKSDNEITFFKSVGHALEDLTAANYYYKKFTNE</sequence>
<dbReference type="NCBIfam" id="NF004793">
    <property type="entry name" value="PRK06141.1"/>
    <property type="match status" value="1"/>
</dbReference>
<dbReference type="InterPro" id="IPR003462">
    <property type="entry name" value="ODC_Mu_crystall"/>
</dbReference>
<organism evidence="1 2">
    <name type="scientific">Tenacibaculum vairaonense</name>
    <dbReference type="NCBI Taxonomy" id="3137860"/>
    <lineage>
        <taxon>Bacteria</taxon>
        <taxon>Pseudomonadati</taxon>
        <taxon>Bacteroidota</taxon>
        <taxon>Flavobacteriia</taxon>
        <taxon>Flavobacteriales</taxon>
        <taxon>Flavobacteriaceae</taxon>
        <taxon>Tenacibaculum</taxon>
    </lineage>
</organism>
<dbReference type="Proteomes" id="UP001497602">
    <property type="component" value="Unassembled WGS sequence"/>
</dbReference>
<protein>
    <submittedName>
        <fullName evidence="1">Ornithine cyclodeaminase</fullName>
    </submittedName>
</protein>
<dbReference type="RefSeq" id="WP_348702087.1">
    <property type="nucleotide sequence ID" value="NZ_CAXIYA010000001.1"/>
</dbReference>
<comment type="caution">
    <text evidence="1">The sequence shown here is derived from an EMBL/GenBank/DDBJ whole genome shotgun (WGS) entry which is preliminary data.</text>
</comment>
<dbReference type="PIRSF" id="PIRSF001439">
    <property type="entry name" value="CryM"/>
    <property type="match status" value="1"/>
</dbReference>
<dbReference type="InterPro" id="IPR036291">
    <property type="entry name" value="NAD(P)-bd_dom_sf"/>
</dbReference>
<accession>A0ABP1F3S5</accession>
<dbReference type="PANTHER" id="PTHR13812">
    <property type="entry name" value="KETIMINE REDUCTASE MU-CRYSTALLIN"/>
    <property type="match status" value="1"/>
</dbReference>
<proteinExistence type="predicted"/>
<keyword evidence="2" id="KW-1185">Reference proteome</keyword>
<dbReference type="Gene3D" id="3.40.50.720">
    <property type="entry name" value="NAD(P)-binding Rossmann-like Domain"/>
    <property type="match status" value="1"/>
</dbReference>
<dbReference type="PANTHER" id="PTHR13812:SF19">
    <property type="entry name" value="KETIMINE REDUCTASE MU-CRYSTALLIN"/>
    <property type="match status" value="1"/>
</dbReference>